<keyword evidence="2" id="KW-1185">Reference proteome</keyword>
<reference evidence="1 2" key="1">
    <citation type="submission" date="2017-01" db="EMBL/GenBank/DDBJ databases">
        <authorList>
            <person name="Varghese N."/>
            <person name="Submissions S."/>
        </authorList>
    </citation>
    <scope>NUCLEOTIDE SEQUENCE [LARGE SCALE GENOMIC DNA]</scope>
    <source>
        <strain evidence="1 2">DSM 22782</strain>
    </source>
</reference>
<sequence length="127" mass="15318">MSKLPPEVKEKIIKLKASKRETSDLIGLNCIIILSKEIFKKNEDLKNYTDNVFQDIFLPYLFKSRTLLIARTTRNVYRYDETEKAKFVERIYDFFEDDFEVKESKKKSYNKANENMRKWMRALDKND</sequence>
<dbReference type="EMBL" id="FTOK01000015">
    <property type="protein sequence ID" value="SIS97950.1"/>
    <property type="molecule type" value="Genomic_DNA"/>
</dbReference>
<accession>A0ABY1L332</accession>
<protein>
    <submittedName>
        <fullName evidence="1">Uncharacterized protein</fullName>
    </submittedName>
</protein>
<comment type="caution">
    <text evidence="1">The sequence shown here is derived from an EMBL/GenBank/DDBJ whole genome shotgun (WGS) entry which is preliminary data.</text>
</comment>
<organism evidence="1 2">
    <name type="scientific">Salimicrobium salexigens</name>
    <dbReference type="NCBI Taxonomy" id="908941"/>
    <lineage>
        <taxon>Bacteria</taxon>
        <taxon>Bacillati</taxon>
        <taxon>Bacillota</taxon>
        <taxon>Bacilli</taxon>
        <taxon>Bacillales</taxon>
        <taxon>Bacillaceae</taxon>
        <taxon>Salimicrobium</taxon>
    </lineage>
</organism>
<dbReference type="RefSeq" id="WP_076572784.1">
    <property type="nucleotide sequence ID" value="NZ_FTOK01000015.1"/>
</dbReference>
<proteinExistence type="predicted"/>
<evidence type="ECO:0000313" key="2">
    <source>
        <dbReference type="Proteomes" id="UP000199777"/>
    </source>
</evidence>
<dbReference type="Proteomes" id="UP000199777">
    <property type="component" value="Unassembled WGS sequence"/>
</dbReference>
<name>A0ABY1L332_9BACI</name>
<evidence type="ECO:0000313" key="1">
    <source>
        <dbReference type="EMBL" id="SIS97950.1"/>
    </source>
</evidence>
<gene>
    <name evidence="1" type="ORF">SAMN05421758_11530</name>
</gene>